<evidence type="ECO:0000313" key="2">
    <source>
        <dbReference type="Proteomes" id="UP001165083"/>
    </source>
</evidence>
<evidence type="ECO:0000313" key="1">
    <source>
        <dbReference type="EMBL" id="GMF31001.1"/>
    </source>
</evidence>
<sequence length="112" mass="12520">MCPEPVEVKLPPASTDAASTVPDVCEELKLIDVMVAKQEVLLQARIRKCETGRLILTRRWPNAENSPLSLLGVDLTTEALMRHRMSKSIETESMTQVEAYGSRPRMQVVEPT</sequence>
<dbReference type="AlphaFoldDB" id="A0A9W6UEN1"/>
<reference evidence="1" key="1">
    <citation type="submission" date="2023-04" db="EMBL/GenBank/DDBJ databases">
        <title>Phytophthora lilii NBRC 32176.</title>
        <authorList>
            <person name="Ichikawa N."/>
            <person name="Sato H."/>
            <person name="Tonouchi N."/>
        </authorList>
    </citation>
    <scope>NUCLEOTIDE SEQUENCE</scope>
    <source>
        <strain evidence="1">NBRC 32176</strain>
    </source>
</reference>
<comment type="caution">
    <text evidence="1">The sequence shown here is derived from an EMBL/GenBank/DDBJ whole genome shotgun (WGS) entry which is preliminary data.</text>
</comment>
<accession>A0A9W6UEN1</accession>
<protein>
    <submittedName>
        <fullName evidence="1">Unnamed protein product</fullName>
    </submittedName>
</protein>
<keyword evidence="2" id="KW-1185">Reference proteome</keyword>
<gene>
    <name evidence="1" type="ORF">Plil01_001326000</name>
</gene>
<organism evidence="1 2">
    <name type="scientific">Phytophthora lilii</name>
    <dbReference type="NCBI Taxonomy" id="2077276"/>
    <lineage>
        <taxon>Eukaryota</taxon>
        <taxon>Sar</taxon>
        <taxon>Stramenopiles</taxon>
        <taxon>Oomycota</taxon>
        <taxon>Peronosporomycetes</taxon>
        <taxon>Peronosporales</taxon>
        <taxon>Peronosporaceae</taxon>
        <taxon>Phytophthora</taxon>
    </lineage>
</organism>
<proteinExistence type="predicted"/>
<name>A0A9W6UEN1_9STRA</name>
<dbReference type="EMBL" id="BSXW01000873">
    <property type="protein sequence ID" value="GMF31001.1"/>
    <property type="molecule type" value="Genomic_DNA"/>
</dbReference>
<dbReference type="Proteomes" id="UP001165083">
    <property type="component" value="Unassembled WGS sequence"/>
</dbReference>